<proteinExistence type="predicted"/>
<name>A0A934R1I0_9BACT</name>
<dbReference type="Pfam" id="PF14312">
    <property type="entry name" value="FG-GAP_2"/>
    <property type="match status" value="7"/>
</dbReference>
<organism evidence="4 5">
    <name type="scientific">Luteolibacter yonseiensis</name>
    <dbReference type="NCBI Taxonomy" id="1144680"/>
    <lineage>
        <taxon>Bacteria</taxon>
        <taxon>Pseudomonadati</taxon>
        <taxon>Verrucomicrobiota</taxon>
        <taxon>Verrucomicrobiia</taxon>
        <taxon>Verrucomicrobiales</taxon>
        <taxon>Verrucomicrobiaceae</taxon>
        <taxon>Luteolibacter</taxon>
    </lineage>
</organism>
<keyword evidence="2" id="KW-0677">Repeat</keyword>
<reference evidence="4" key="1">
    <citation type="submission" date="2021-01" db="EMBL/GenBank/DDBJ databases">
        <title>Modified the classification status of verrucomicrobia.</title>
        <authorList>
            <person name="Feng X."/>
        </authorList>
    </citation>
    <scope>NUCLEOTIDE SEQUENCE</scope>
    <source>
        <strain evidence="4">JCM 18052</strain>
    </source>
</reference>
<dbReference type="InterPro" id="IPR028994">
    <property type="entry name" value="Integrin_alpha_N"/>
</dbReference>
<dbReference type="Proteomes" id="UP000600139">
    <property type="component" value="Unassembled WGS sequence"/>
</dbReference>
<dbReference type="InterPro" id="IPR013783">
    <property type="entry name" value="Ig-like_fold"/>
</dbReference>
<dbReference type="SMART" id="SM00191">
    <property type="entry name" value="Int_alpha"/>
    <property type="match status" value="5"/>
</dbReference>
<evidence type="ECO:0000313" key="5">
    <source>
        <dbReference type="Proteomes" id="UP000600139"/>
    </source>
</evidence>
<dbReference type="EMBL" id="JAENIK010000004">
    <property type="protein sequence ID" value="MBK1814423.1"/>
    <property type="molecule type" value="Genomic_DNA"/>
</dbReference>
<dbReference type="InterPro" id="IPR013519">
    <property type="entry name" value="Int_alpha_beta-p"/>
</dbReference>
<protein>
    <recommendedName>
        <fullName evidence="6">Integrin</fullName>
    </recommendedName>
</protein>
<dbReference type="RefSeq" id="WP_200349389.1">
    <property type="nucleotide sequence ID" value="NZ_BAABHZ010000010.1"/>
</dbReference>
<keyword evidence="3" id="KW-0325">Glycoprotein</keyword>
<dbReference type="Gene3D" id="2.130.10.130">
    <property type="entry name" value="Integrin alpha, N-terminal"/>
    <property type="match status" value="3"/>
</dbReference>
<keyword evidence="1" id="KW-0732">Signal</keyword>
<evidence type="ECO:0000256" key="1">
    <source>
        <dbReference type="ARBA" id="ARBA00022729"/>
    </source>
</evidence>
<dbReference type="SUPFAM" id="SSF69318">
    <property type="entry name" value="Integrin alpha N-terminal domain"/>
    <property type="match status" value="1"/>
</dbReference>
<keyword evidence="5" id="KW-1185">Reference proteome</keyword>
<comment type="caution">
    <text evidence="4">The sequence shown here is derived from an EMBL/GenBank/DDBJ whole genome shotgun (WGS) entry which is preliminary data.</text>
</comment>
<dbReference type="AlphaFoldDB" id="A0A934R1I0"/>
<dbReference type="Gene3D" id="2.60.40.10">
    <property type="entry name" value="Immunoglobulins"/>
    <property type="match status" value="1"/>
</dbReference>
<evidence type="ECO:0008006" key="6">
    <source>
        <dbReference type="Google" id="ProtNLM"/>
    </source>
</evidence>
<evidence type="ECO:0000256" key="3">
    <source>
        <dbReference type="ARBA" id="ARBA00023180"/>
    </source>
</evidence>
<accession>A0A934R1I0</accession>
<dbReference type="PANTHER" id="PTHR36220:SF1">
    <property type="entry name" value="GAMMA TUBULIN COMPLEX COMPONENT C-TERMINAL DOMAIN-CONTAINING PROTEIN"/>
    <property type="match status" value="1"/>
</dbReference>
<evidence type="ECO:0000313" key="4">
    <source>
        <dbReference type="EMBL" id="MBK1814423.1"/>
    </source>
</evidence>
<evidence type="ECO:0000256" key="2">
    <source>
        <dbReference type="ARBA" id="ARBA00022737"/>
    </source>
</evidence>
<sequence length="724" mass="73976">MSITPSLHAEEPEDLSGAELDGILAAQQAAGSTAVSQKKLFRASNAEAGDYFQAVAISGDTVVVGAPFEDSNAKGVGGKQSSNSLTHSGAAYVYVRSGGKWTQQAYLKASTPGKNDQFGFSVAISGNTIVIGAFGEDSKSTGVNSSQTDDSAEESGAAYVFTRTGTTWTQQAYLKSSAVAAGNLFGYSVAIADNTLVVGAFGETSGTTSTDGSTGPTRAGAAYVFTRSGTAWTQQAALKASNPGAGDWFGISVGVSGDTLVVGAQNEASDSTGVNGAENDDSQAGAGAAYVFVRSGTTWTKQAYLKASNTGKGDRFGHSVAVSGSTVVVGAHQESSKAKGVDKNQSDNSASKSGAVYVFTRTDSKWRQQAYLKASNTGAGDGFGQSVSLSGDSMVVGAAGEDSGAQGVEGNQANNSSAESGAAYFFTRSGTKWSQKAYLKASNTVNGARFGAYVSTNGGVSVVAAPGVAKNAGAAYLFGPDDSPEPEIEIQSAAGTNLSSGAATVNYDSLKIGAANSTQIFKIRNSGTANLTGLSVIKSGTDSVSYTLDPSAMLTTVPPGGSTTFSLTLSSAASASVNRTAVITVKSNDSDEPEFKINLSGLVLSSTADTDGDGLKDYAESQYAALGFDWKIKNDKLYQALMGGASEAGLYTDVETAVRAGTPLLTKDPASNTFTLTLGLEKSSDLKKFESMSLSGSTFTTDGKLQFKFTSSEEKAAFYRVLAK</sequence>
<dbReference type="InterPro" id="IPR013517">
    <property type="entry name" value="FG-GAP"/>
</dbReference>
<dbReference type="PANTHER" id="PTHR36220">
    <property type="entry name" value="UNNAMED PRODUCT"/>
    <property type="match status" value="1"/>
</dbReference>
<gene>
    <name evidence="4" type="ORF">JIN84_02285</name>
</gene>